<reference evidence="1" key="1">
    <citation type="submission" date="2020-03" db="EMBL/GenBank/DDBJ databases">
        <title>The deep terrestrial virosphere.</title>
        <authorList>
            <person name="Holmfeldt K."/>
            <person name="Nilsson E."/>
            <person name="Simone D."/>
            <person name="Lopez-Fernandez M."/>
            <person name="Wu X."/>
            <person name="de Brujin I."/>
            <person name="Lundin D."/>
            <person name="Andersson A."/>
            <person name="Bertilsson S."/>
            <person name="Dopson M."/>
        </authorList>
    </citation>
    <scope>NUCLEOTIDE SEQUENCE</scope>
    <source>
        <strain evidence="1">MM171A01235</strain>
    </source>
</reference>
<dbReference type="EMBL" id="MT143638">
    <property type="protein sequence ID" value="QJA99251.1"/>
    <property type="molecule type" value="Genomic_DNA"/>
</dbReference>
<organism evidence="1">
    <name type="scientific">viral metagenome</name>
    <dbReference type="NCBI Taxonomy" id="1070528"/>
    <lineage>
        <taxon>unclassified sequences</taxon>
        <taxon>metagenomes</taxon>
        <taxon>organismal metagenomes</taxon>
    </lineage>
</organism>
<evidence type="ECO:0000313" key="1">
    <source>
        <dbReference type="EMBL" id="QJA99251.1"/>
    </source>
</evidence>
<proteinExistence type="predicted"/>
<accession>A0A6M3M2K0</accession>
<name>A0A6M3M2K0_9ZZZZ</name>
<gene>
    <name evidence="1" type="ORF">MM171A01235_0008</name>
</gene>
<sequence length="103" mass="10701">MSQLPDPKTLVDSMADGAIELAEGPIRVATNVAAVATIFAAEVKDNMDTVKARMPDDPMVIPDAALKAAGQTIRAGLGMFEAIGKGVMDTFAAVKSQIQRVTG</sequence>
<dbReference type="AlphaFoldDB" id="A0A6M3M2K0"/>
<protein>
    <submittedName>
        <fullName evidence="1">Uncharacterized protein</fullName>
    </submittedName>
</protein>